<reference evidence="1" key="1">
    <citation type="submission" date="2023-04" db="EMBL/GenBank/DDBJ databases">
        <title>The environmental microbiomes in feedlot watering bowls are a reservoir of florfenicol resistance for bovine respiratory disease pathogens.</title>
        <authorList>
            <person name="Kos D.W."/>
            <person name="Ruzzini A.C."/>
            <person name="Schreiner B."/>
            <person name="Jelinski M.D."/>
        </authorList>
    </citation>
    <scope>NUCLEOTIDE SEQUENCE</scope>
    <source>
        <strain evidence="1">WB3</strain>
    </source>
</reference>
<organism evidence="1 2">
    <name type="scientific">Acinetobacter terrestris</name>
    <dbReference type="NCBI Taxonomy" id="2529843"/>
    <lineage>
        <taxon>Bacteria</taxon>
        <taxon>Pseudomonadati</taxon>
        <taxon>Pseudomonadota</taxon>
        <taxon>Gammaproteobacteria</taxon>
        <taxon>Moraxellales</taxon>
        <taxon>Moraxellaceae</taxon>
        <taxon>Acinetobacter</taxon>
        <taxon>Acinetobacter Taxon 24</taxon>
    </lineage>
</organism>
<comment type="caution">
    <text evidence="1">The sequence shown here is derived from an EMBL/GenBank/DDBJ whole genome shotgun (WGS) entry which is preliminary data.</text>
</comment>
<dbReference type="Proteomes" id="UP001241935">
    <property type="component" value="Unassembled WGS sequence"/>
</dbReference>
<name>A0AAW6URP1_9GAMM</name>
<evidence type="ECO:0000313" key="1">
    <source>
        <dbReference type="EMBL" id="MDK1682946.1"/>
    </source>
</evidence>
<dbReference type="RefSeq" id="WP_284066398.1">
    <property type="nucleotide sequence ID" value="NZ_JASKNE010000001.1"/>
</dbReference>
<dbReference type="AlphaFoldDB" id="A0AAW6URP1"/>
<dbReference type="EMBL" id="JASKNE010000001">
    <property type="protein sequence ID" value="MDK1682946.1"/>
    <property type="molecule type" value="Genomic_DNA"/>
</dbReference>
<protein>
    <submittedName>
        <fullName evidence="1">Uncharacterized protein</fullName>
    </submittedName>
</protein>
<evidence type="ECO:0000313" key="2">
    <source>
        <dbReference type="Proteomes" id="UP001241935"/>
    </source>
</evidence>
<accession>A0AAW6URP1</accession>
<gene>
    <name evidence="1" type="ORF">QOR41_03660</name>
</gene>
<sequence length="74" mass="8634">MNEMIEVRVKDQFSKIHEVYALLRAIPENEDAESNQLSIFQRIEHIVINGEIILPSIELLFESCNSDSIYRLVE</sequence>
<proteinExistence type="predicted"/>